<evidence type="ECO:0000256" key="1">
    <source>
        <dbReference type="SAM" id="MobiDB-lite"/>
    </source>
</evidence>
<accession>A0A9P6H2H7</accession>
<comment type="caution">
    <text evidence="2">The sequence shown here is derived from an EMBL/GenBank/DDBJ whole genome shotgun (WGS) entry which is preliminary data.</text>
</comment>
<proteinExistence type="predicted"/>
<feature type="region of interest" description="Disordered" evidence="1">
    <location>
        <begin position="20"/>
        <end position="71"/>
    </location>
</feature>
<name>A0A9P6H2H7_9AGAM</name>
<reference evidence="2" key="2">
    <citation type="submission" date="2020-11" db="EMBL/GenBank/DDBJ databases">
        <authorList>
            <consortium name="DOE Joint Genome Institute"/>
            <person name="Kuo A."/>
            <person name="Miyauchi S."/>
            <person name="Kiss E."/>
            <person name="Drula E."/>
            <person name="Kohler A."/>
            <person name="Sanchez-Garcia M."/>
            <person name="Andreopoulos B."/>
            <person name="Barry K.W."/>
            <person name="Bonito G."/>
            <person name="Buee M."/>
            <person name="Carver A."/>
            <person name="Chen C."/>
            <person name="Cichocki N."/>
            <person name="Clum A."/>
            <person name="Culley D."/>
            <person name="Crous P.W."/>
            <person name="Fauchery L."/>
            <person name="Girlanda M."/>
            <person name="Hayes R."/>
            <person name="Keri Z."/>
            <person name="Labutti K."/>
            <person name="Lipzen A."/>
            <person name="Lombard V."/>
            <person name="Magnuson J."/>
            <person name="Maillard F."/>
            <person name="Morin E."/>
            <person name="Murat C."/>
            <person name="Nolan M."/>
            <person name="Ohm R."/>
            <person name="Pangilinan J."/>
            <person name="Pereira M."/>
            <person name="Perotto S."/>
            <person name="Peter M."/>
            <person name="Riley R."/>
            <person name="Sitrit Y."/>
            <person name="Stielow B."/>
            <person name="Szollosi G."/>
            <person name="Zifcakova L."/>
            <person name="Stursova M."/>
            <person name="Spatafora J.W."/>
            <person name="Tedersoo L."/>
            <person name="Vaario L.-M."/>
            <person name="Yamada A."/>
            <person name="Yan M."/>
            <person name="Wang P."/>
            <person name="Xu J."/>
            <person name="Bruns T."/>
            <person name="Baldrian P."/>
            <person name="Vilgalys R."/>
            <person name="Henrissat B."/>
            <person name="Grigoriev I.V."/>
            <person name="Hibbett D."/>
            <person name="Nagy L.G."/>
            <person name="Martin F.M."/>
        </authorList>
    </citation>
    <scope>NUCLEOTIDE SEQUENCE</scope>
    <source>
        <strain evidence="2">UH-Tt-Lm1</strain>
    </source>
</reference>
<evidence type="ECO:0000313" key="3">
    <source>
        <dbReference type="Proteomes" id="UP000736335"/>
    </source>
</evidence>
<gene>
    <name evidence="2" type="ORF">BJ322DRAFT_1114602</name>
</gene>
<dbReference type="EMBL" id="WIUZ02000025">
    <property type="protein sequence ID" value="KAF9778058.1"/>
    <property type="molecule type" value="Genomic_DNA"/>
</dbReference>
<feature type="compositionally biased region" description="Basic residues" evidence="1">
    <location>
        <begin position="27"/>
        <end position="36"/>
    </location>
</feature>
<protein>
    <submittedName>
        <fullName evidence="2">Uncharacterized protein</fullName>
    </submittedName>
</protein>
<dbReference type="OrthoDB" id="3267981at2759"/>
<organism evidence="2 3">
    <name type="scientific">Thelephora terrestris</name>
    <dbReference type="NCBI Taxonomy" id="56493"/>
    <lineage>
        <taxon>Eukaryota</taxon>
        <taxon>Fungi</taxon>
        <taxon>Dikarya</taxon>
        <taxon>Basidiomycota</taxon>
        <taxon>Agaricomycotina</taxon>
        <taxon>Agaricomycetes</taxon>
        <taxon>Thelephorales</taxon>
        <taxon>Thelephoraceae</taxon>
        <taxon>Thelephora</taxon>
    </lineage>
</organism>
<dbReference type="Proteomes" id="UP000736335">
    <property type="component" value="Unassembled WGS sequence"/>
</dbReference>
<sequence>MATEDVCPASVIEAAQMAEEEEMAKVKERKKKRRHSCSPPPRKSITPDRATTSAPCAPSPAPVSQQGPPCFQAVNHQPTATAFQNSGDPAMFQNPGFQNLPSSTGNLNGLGMFPYQLGYNFPGFGFGTPQPPIPFPIPPSVPPSYPGFLTGGFNLHLSQPSSIYPTQPYPSSSEFPNWQPPQYHYSKAPWQQPRSSYQPTRPDVERPYRPYYNCSNLGPTFYPDDPIDFPRLTQWLEDVDQDPECGWWQDDFSQFTARFEMERFTTLLDLEGLTADYLGAITGISYDSARRLIHFATEDIQVIRDTAPRASKRARYN</sequence>
<dbReference type="AlphaFoldDB" id="A0A9P6H2H7"/>
<keyword evidence="3" id="KW-1185">Reference proteome</keyword>
<reference evidence="2" key="1">
    <citation type="journal article" date="2020" name="Nat. Commun.">
        <title>Large-scale genome sequencing of mycorrhizal fungi provides insights into the early evolution of symbiotic traits.</title>
        <authorList>
            <person name="Miyauchi S."/>
            <person name="Kiss E."/>
            <person name="Kuo A."/>
            <person name="Drula E."/>
            <person name="Kohler A."/>
            <person name="Sanchez-Garcia M."/>
            <person name="Morin E."/>
            <person name="Andreopoulos B."/>
            <person name="Barry K.W."/>
            <person name="Bonito G."/>
            <person name="Buee M."/>
            <person name="Carver A."/>
            <person name="Chen C."/>
            <person name="Cichocki N."/>
            <person name="Clum A."/>
            <person name="Culley D."/>
            <person name="Crous P.W."/>
            <person name="Fauchery L."/>
            <person name="Girlanda M."/>
            <person name="Hayes R.D."/>
            <person name="Keri Z."/>
            <person name="LaButti K."/>
            <person name="Lipzen A."/>
            <person name="Lombard V."/>
            <person name="Magnuson J."/>
            <person name="Maillard F."/>
            <person name="Murat C."/>
            <person name="Nolan M."/>
            <person name="Ohm R.A."/>
            <person name="Pangilinan J."/>
            <person name="Pereira M.F."/>
            <person name="Perotto S."/>
            <person name="Peter M."/>
            <person name="Pfister S."/>
            <person name="Riley R."/>
            <person name="Sitrit Y."/>
            <person name="Stielow J.B."/>
            <person name="Szollosi G."/>
            <person name="Zifcakova L."/>
            <person name="Stursova M."/>
            <person name="Spatafora J.W."/>
            <person name="Tedersoo L."/>
            <person name="Vaario L.M."/>
            <person name="Yamada A."/>
            <person name="Yan M."/>
            <person name="Wang P."/>
            <person name="Xu J."/>
            <person name="Bruns T."/>
            <person name="Baldrian P."/>
            <person name="Vilgalys R."/>
            <person name="Dunand C."/>
            <person name="Henrissat B."/>
            <person name="Grigoriev I.V."/>
            <person name="Hibbett D."/>
            <person name="Nagy L.G."/>
            <person name="Martin F.M."/>
        </authorList>
    </citation>
    <scope>NUCLEOTIDE SEQUENCE</scope>
    <source>
        <strain evidence="2">UH-Tt-Lm1</strain>
    </source>
</reference>
<evidence type="ECO:0000313" key="2">
    <source>
        <dbReference type="EMBL" id="KAF9778058.1"/>
    </source>
</evidence>